<dbReference type="Pfam" id="PF08281">
    <property type="entry name" value="Sigma70_r4_2"/>
    <property type="match status" value="1"/>
</dbReference>
<dbReference type="Gene3D" id="1.10.10.10">
    <property type="entry name" value="Winged helix-like DNA-binding domain superfamily/Winged helix DNA-binding domain"/>
    <property type="match status" value="1"/>
</dbReference>
<dbReference type="EMBL" id="MCGI01000001">
    <property type="protein sequence ID" value="ODM12687.1"/>
    <property type="molecule type" value="Genomic_DNA"/>
</dbReference>
<keyword evidence="4" id="KW-0238">DNA-binding</keyword>
<evidence type="ECO:0000259" key="6">
    <source>
        <dbReference type="Pfam" id="PF04542"/>
    </source>
</evidence>
<dbReference type="AlphaFoldDB" id="A0A1E3AVE8"/>
<dbReference type="GeneID" id="93298987"/>
<dbReference type="GO" id="GO:0006352">
    <property type="term" value="P:DNA-templated transcription initiation"/>
    <property type="evidence" value="ECO:0007669"/>
    <property type="project" value="InterPro"/>
</dbReference>
<dbReference type="Proteomes" id="UP000095003">
    <property type="component" value="Unassembled WGS sequence"/>
</dbReference>
<dbReference type="InterPro" id="IPR013325">
    <property type="entry name" value="RNA_pol_sigma_r2"/>
</dbReference>
<gene>
    <name evidence="8" type="primary">sigW_2</name>
    <name evidence="8" type="ORF">BEH84_00402</name>
</gene>
<dbReference type="PANTHER" id="PTHR43133:SF8">
    <property type="entry name" value="RNA POLYMERASE SIGMA FACTOR HI_1459-RELATED"/>
    <property type="match status" value="1"/>
</dbReference>
<keyword evidence="5" id="KW-0804">Transcription</keyword>
<dbReference type="SUPFAM" id="SSF88946">
    <property type="entry name" value="Sigma2 domain of RNA polymerase sigma factors"/>
    <property type="match status" value="1"/>
</dbReference>
<name>A0A1E3AVE8_9FIRM</name>
<evidence type="ECO:0000256" key="5">
    <source>
        <dbReference type="ARBA" id="ARBA00023163"/>
    </source>
</evidence>
<evidence type="ECO:0000313" key="8">
    <source>
        <dbReference type="EMBL" id="ODM12687.1"/>
    </source>
</evidence>
<dbReference type="Pfam" id="PF04542">
    <property type="entry name" value="Sigma70_r2"/>
    <property type="match status" value="1"/>
</dbReference>
<dbReference type="InterPro" id="IPR007627">
    <property type="entry name" value="RNA_pol_sigma70_r2"/>
</dbReference>
<evidence type="ECO:0000256" key="1">
    <source>
        <dbReference type="ARBA" id="ARBA00010641"/>
    </source>
</evidence>
<evidence type="ECO:0000256" key="4">
    <source>
        <dbReference type="ARBA" id="ARBA00023125"/>
    </source>
</evidence>
<evidence type="ECO:0000256" key="3">
    <source>
        <dbReference type="ARBA" id="ARBA00023082"/>
    </source>
</evidence>
<dbReference type="NCBIfam" id="TIGR02937">
    <property type="entry name" value="sigma70-ECF"/>
    <property type="match status" value="1"/>
</dbReference>
<dbReference type="PANTHER" id="PTHR43133">
    <property type="entry name" value="RNA POLYMERASE ECF-TYPE SIGMA FACTO"/>
    <property type="match status" value="1"/>
</dbReference>
<organism evidence="8 9">
    <name type="scientific">Eisenbergiella tayi</name>
    <dbReference type="NCBI Taxonomy" id="1432052"/>
    <lineage>
        <taxon>Bacteria</taxon>
        <taxon>Bacillati</taxon>
        <taxon>Bacillota</taxon>
        <taxon>Clostridia</taxon>
        <taxon>Lachnospirales</taxon>
        <taxon>Lachnospiraceae</taxon>
        <taxon>Eisenbergiella</taxon>
    </lineage>
</organism>
<dbReference type="GO" id="GO:0016987">
    <property type="term" value="F:sigma factor activity"/>
    <property type="evidence" value="ECO:0007669"/>
    <property type="project" value="UniProtKB-KW"/>
</dbReference>
<dbReference type="InterPro" id="IPR039425">
    <property type="entry name" value="RNA_pol_sigma-70-like"/>
</dbReference>
<dbReference type="InterPro" id="IPR013249">
    <property type="entry name" value="RNA_pol_sigma70_r4_t2"/>
</dbReference>
<dbReference type="GO" id="GO:0003677">
    <property type="term" value="F:DNA binding"/>
    <property type="evidence" value="ECO:0007669"/>
    <property type="project" value="UniProtKB-KW"/>
</dbReference>
<sequence length="183" mass="22076">MILFVFDTEEERDKFIYIYDKYKKTAIYTIKLFISDNYIVEDLLQDIFIIIAKNLQKIDETDEKRTRNYIITITRNYCKSHLRKAARSKEDFIEEVEESYSFSTSQNREDILDGILHKESYQRLVEEIKQLDDKYRIALELKYITGLDDVQIAKIVGTTKKNIQMRIYRAKLMLRKRLEDLYV</sequence>
<dbReference type="Gene3D" id="1.10.1740.10">
    <property type="match status" value="1"/>
</dbReference>
<dbReference type="RefSeq" id="WP_069155562.1">
    <property type="nucleotide sequence ID" value="NZ_JBKXXQ010000034.1"/>
</dbReference>
<protein>
    <submittedName>
        <fullName evidence="8">ECF RNA polymerase sigma factor SigW</fullName>
    </submittedName>
</protein>
<feature type="domain" description="RNA polymerase sigma-70 region 2" evidence="6">
    <location>
        <begin position="19"/>
        <end position="87"/>
    </location>
</feature>
<dbReference type="InterPro" id="IPR036388">
    <property type="entry name" value="WH-like_DNA-bd_sf"/>
</dbReference>
<comment type="caution">
    <text evidence="8">The sequence shown here is derived from an EMBL/GenBank/DDBJ whole genome shotgun (WGS) entry which is preliminary data.</text>
</comment>
<keyword evidence="2" id="KW-0805">Transcription regulation</keyword>
<dbReference type="SUPFAM" id="SSF88659">
    <property type="entry name" value="Sigma3 and sigma4 domains of RNA polymerase sigma factors"/>
    <property type="match status" value="1"/>
</dbReference>
<dbReference type="InterPro" id="IPR014284">
    <property type="entry name" value="RNA_pol_sigma-70_dom"/>
</dbReference>
<proteinExistence type="inferred from homology"/>
<keyword evidence="3" id="KW-0731">Sigma factor</keyword>
<accession>A0A1E3AVE8</accession>
<evidence type="ECO:0000256" key="2">
    <source>
        <dbReference type="ARBA" id="ARBA00023015"/>
    </source>
</evidence>
<evidence type="ECO:0000259" key="7">
    <source>
        <dbReference type="Pfam" id="PF08281"/>
    </source>
</evidence>
<evidence type="ECO:0000313" key="9">
    <source>
        <dbReference type="Proteomes" id="UP000095003"/>
    </source>
</evidence>
<dbReference type="InterPro" id="IPR013324">
    <property type="entry name" value="RNA_pol_sigma_r3/r4-like"/>
</dbReference>
<feature type="domain" description="RNA polymerase sigma factor 70 region 4 type 2" evidence="7">
    <location>
        <begin position="122"/>
        <end position="173"/>
    </location>
</feature>
<comment type="similarity">
    <text evidence="1">Belongs to the sigma-70 factor family. ECF subfamily.</text>
</comment>
<reference evidence="8 9" key="1">
    <citation type="submission" date="2016-07" db="EMBL/GenBank/DDBJ databases">
        <title>Characterization of isolates of Eisenbergiella tayi derived from blood cultures, using whole genome sequencing.</title>
        <authorList>
            <person name="Burdz T."/>
            <person name="Wiebe D."/>
            <person name="Huynh C."/>
            <person name="Bernard K."/>
        </authorList>
    </citation>
    <scope>NUCLEOTIDE SEQUENCE [LARGE SCALE GENOMIC DNA]</scope>
    <source>
        <strain evidence="8 9">NML 120489</strain>
    </source>
</reference>